<dbReference type="NCBIfam" id="TIGR00552">
    <property type="entry name" value="nadE"/>
    <property type="match status" value="1"/>
</dbReference>
<sequence length="262" mass="29199">MKLSNEKLEELKLEIINYIRRKIKEIGADRIVIGLSGGKDSSVCLKLSTLALTSEKVTGLIIPDGKRDGIELAEGIAKSLNVDYKILDINKITREIKNLVESAGSNYSDQSKINTPSRVRMTLLYAYAQSNNGAVLNTSNLSEDWVGYSTIYGDAAGAFSPLASLTTDEVVQLGLYIGLDEKFVNPIPSDGLTGKTDEEVLGFSYKELNDYIREGIEPEARIKEKIDRLNRNSRFKFKKIDMFNSKLPIAIEDIANIYDFEE</sequence>
<dbReference type="InterPro" id="IPR022310">
    <property type="entry name" value="NAD/GMP_synthase"/>
</dbReference>
<dbReference type="GO" id="GO:0009435">
    <property type="term" value="P:NAD+ biosynthetic process"/>
    <property type="evidence" value="ECO:0007669"/>
    <property type="project" value="InterPro"/>
</dbReference>
<comment type="catalytic activity">
    <reaction evidence="7">
        <text>deamido-NAD(+) + NH4(+) + ATP = AMP + diphosphate + NAD(+) + H(+)</text>
        <dbReference type="Rhea" id="RHEA:21188"/>
        <dbReference type="ChEBI" id="CHEBI:15378"/>
        <dbReference type="ChEBI" id="CHEBI:28938"/>
        <dbReference type="ChEBI" id="CHEBI:30616"/>
        <dbReference type="ChEBI" id="CHEBI:33019"/>
        <dbReference type="ChEBI" id="CHEBI:57540"/>
        <dbReference type="ChEBI" id="CHEBI:58437"/>
        <dbReference type="ChEBI" id="CHEBI:456215"/>
        <dbReference type="EC" id="6.3.1.5"/>
    </reaction>
</comment>
<evidence type="ECO:0000256" key="4">
    <source>
        <dbReference type="ARBA" id="ARBA00022840"/>
    </source>
</evidence>
<evidence type="ECO:0000256" key="6">
    <source>
        <dbReference type="RuleBase" id="RU003811"/>
    </source>
</evidence>
<dbReference type="Proteomes" id="UP001357733">
    <property type="component" value="Unassembled WGS sequence"/>
</dbReference>
<dbReference type="AlphaFoldDB" id="A0AAW9MSU6"/>
<evidence type="ECO:0000256" key="5">
    <source>
        <dbReference type="ARBA" id="ARBA00023027"/>
    </source>
</evidence>
<evidence type="ECO:0000256" key="3">
    <source>
        <dbReference type="ARBA" id="ARBA00022741"/>
    </source>
</evidence>
<comment type="pathway">
    <text evidence="1">Cofactor biosynthesis; NAD(+) biosynthesis.</text>
</comment>
<dbReference type="GO" id="GO:0004359">
    <property type="term" value="F:glutaminase activity"/>
    <property type="evidence" value="ECO:0007669"/>
    <property type="project" value="InterPro"/>
</dbReference>
<name>A0AAW9MSU6_9FIRM</name>
<dbReference type="EMBL" id="JAYKOT010000003">
    <property type="protein sequence ID" value="MEB3428958.1"/>
    <property type="molecule type" value="Genomic_DNA"/>
</dbReference>
<reference evidence="9 10" key="1">
    <citation type="submission" date="2024-01" db="EMBL/GenBank/DDBJ databases">
        <title>Complete genome sequence of Citroniella saccharovorans strain M6.X9, isolated from human fecal sample.</title>
        <authorList>
            <person name="Cheng G."/>
            <person name="Westerholm M."/>
            <person name="Schnurer A."/>
        </authorList>
    </citation>
    <scope>NUCLEOTIDE SEQUENCE [LARGE SCALE GENOMIC DNA]</scope>
    <source>
        <strain evidence="9 10">DSM 29873</strain>
    </source>
</reference>
<evidence type="ECO:0000313" key="10">
    <source>
        <dbReference type="Proteomes" id="UP001357733"/>
    </source>
</evidence>
<dbReference type="InterPro" id="IPR014729">
    <property type="entry name" value="Rossmann-like_a/b/a_fold"/>
</dbReference>
<evidence type="ECO:0000313" key="9">
    <source>
        <dbReference type="EMBL" id="MEB3428958.1"/>
    </source>
</evidence>
<keyword evidence="10" id="KW-1185">Reference proteome</keyword>
<evidence type="ECO:0000256" key="7">
    <source>
        <dbReference type="RuleBase" id="RU003812"/>
    </source>
</evidence>
<comment type="similarity">
    <text evidence="6">Belongs to the NAD synthetase family.</text>
</comment>
<dbReference type="PANTHER" id="PTHR23090:SF9">
    <property type="entry name" value="GLUTAMINE-DEPENDENT NAD(+) SYNTHETASE"/>
    <property type="match status" value="1"/>
</dbReference>
<evidence type="ECO:0000259" key="8">
    <source>
        <dbReference type="Pfam" id="PF02540"/>
    </source>
</evidence>
<dbReference type="CDD" id="cd00553">
    <property type="entry name" value="NAD_synthase"/>
    <property type="match status" value="1"/>
</dbReference>
<feature type="domain" description="NAD/GMP synthase" evidence="8">
    <location>
        <begin position="14"/>
        <end position="230"/>
    </location>
</feature>
<protein>
    <recommendedName>
        <fullName evidence="7">NH(3)-dependent NAD(+) synthetase</fullName>
        <ecNumber evidence="7">6.3.1.5</ecNumber>
    </recommendedName>
</protein>
<dbReference type="GO" id="GO:0008795">
    <property type="term" value="F:NAD+ synthase activity"/>
    <property type="evidence" value="ECO:0007669"/>
    <property type="project" value="UniProtKB-EC"/>
</dbReference>
<dbReference type="RefSeq" id="WP_324619034.1">
    <property type="nucleotide sequence ID" value="NZ_JAYKOT010000003.1"/>
</dbReference>
<dbReference type="SUPFAM" id="SSF52402">
    <property type="entry name" value="Adenine nucleotide alpha hydrolases-like"/>
    <property type="match status" value="1"/>
</dbReference>
<keyword evidence="5 6" id="KW-0520">NAD</keyword>
<evidence type="ECO:0000256" key="1">
    <source>
        <dbReference type="ARBA" id="ARBA00004790"/>
    </source>
</evidence>
<dbReference type="Gene3D" id="3.40.50.620">
    <property type="entry name" value="HUPs"/>
    <property type="match status" value="1"/>
</dbReference>
<dbReference type="EC" id="6.3.1.5" evidence="7"/>
<organism evidence="9 10">
    <name type="scientific">Citroniella saccharovorans</name>
    <dbReference type="NCBI Taxonomy" id="2053367"/>
    <lineage>
        <taxon>Bacteria</taxon>
        <taxon>Bacillati</taxon>
        <taxon>Bacillota</taxon>
        <taxon>Tissierellia</taxon>
        <taxon>Tissierellales</taxon>
        <taxon>Peptoniphilaceae</taxon>
        <taxon>Citroniella</taxon>
    </lineage>
</organism>
<evidence type="ECO:0000256" key="2">
    <source>
        <dbReference type="ARBA" id="ARBA00022598"/>
    </source>
</evidence>
<dbReference type="PANTHER" id="PTHR23090">
    <property type="entry name" value="NH 3 /GLUTAMINE-DEPENDENT NAD + SYNTHETASE"/>
    <property type="match status" value="1"/>
</dbReference>
<gene>
    <name evidence="9" type="primary">nadE</name>
    <name evidence="9" type="ORF">VLK81_02775</name>
</gene>
<keyword evidence="3 6" id="KW-0547">Nucleotide-binding</keyword>
<dbReference type="GO" id="GO:0005737">
    <property type="term" value="C:cytoplasm"/>
    <property type="evidence" value="ECO:0007669"/>
    <property type="project" value="InterPro"/>
</dbReference>
<dbReference type="InterPro" id="IPR003694">
    <property type="entry name" value="NAD_synthase"/>
</dbReference>
<dbReference type="Pfam" id="PF02540">
    <property type="entry name" value="NAD_synthase"/>
    <property type="match status" value="1"/>
</dbReference>
<dbReference type="GO" id="GO:0003952">
    <property type="term" value="F:NAD+ synthase (glutamine-hydrolyzing) activity"/>
    <property type="evidence" value="ECO:0007669"/>
    <property type="project" value="InterPro"/>
</dbReference>
<accession>A0AAW9MSU6</accession>
<keyword evidence="4 6" id="KW-0067">ATP-binding</keyword>
<keyword evidence="2 6" id="KW-0436">Ligase</keyword>
<comment type="caution">
    <text evidence="9">The sequence shown here is derived from an EMBL/GenBank/DDBJ whole genome shotgun (WGS) entry which is preliminary data.</text>
</comment>
<proteinExistence type="inferred from homology"/>
<dbReference type="GO" id="GO:0005524">
    <property type="term" value="F:ATP binding"/>
    <property type="evidence" value="ECO:0007669"/>
    <property type="project" value="UniProtKB-KW"/>
</dbReference>